<evidence type="ECO:0000313" key="3">
    <source>
        <dbReference type="Proteomes" id="UP000646523"/>
    </source>
</evidence>
<sequence>MMADYIDVNGVRTWYDERGAGDPLVLLHGGLTDSRDFNGNLDALAERFRLLLPERRGHGHTPDVPGPFAMEAFADDTAAFIEKTADGPVRLAGYSAGAIVALWTAVRRPDLVERLVLISGAFDPEGMILRPSADAPPPAQLVSAYAEVSPDGADHFPVVLEKVVRSVDAEAPLAPDDLAAVTCPVLVMAADDDIVTLEHTLRMYRALPAAQLAVVPRTSHLLLHERPELCARLVGDFLAEEPAPTWMPIRRAAG</sequence>
<accession>A0A918DHP8</accession>
<dbReference type="Proteomes" id="UP000646523">
    <property type="component" value="Unassembled WGS sequence"/>
</dbReference>
<gene>
    <name evidence="2" type="ORF">GCM10012289_14790</name>
</gene>
<evidence type="ECO:0000259" key="1">
    <source>
        <dbReference type="Pfam" id="PF12697"/>
    </source>
</evidence>
<proteinExistence type="predicted"/>
<reference evidence="2" key="1">
    <citation type="journal article" date="2014" name="Int. J. Syst. Evol. Microbiol.">
        <title>Complete genome sequence of Corynebacterium casei LMG S-19264T (=DSM 44701T), isolated from a smear-ripened cheese.</title>
        <authorList>
            <consortium name="US DOE Joint Genome Institute (JGI-PGF)"/>
            <person name="Walter F."/>
            <person name="Albersmeier A."/>
            <person name="Kalinowski J."/>
            <person name="Ruckert C."/>
        </authorList>
    </citation>
    <scope>NUCLEOTIDE SEQUENCE</scope>
    <source>
        <strain evidence="2">CGMCC 4.7368</strain>
    </source>
</reference>
<dbReference type="InterPro" id="IPR029058">
    <property type="entry name" value="AB_hydrolase_fold"/>
</dbReference>
<protein>
    <submittedName>
        <fullName evidence="2">Alpha/beta hydrolase</fullName>
    </submittedName>
</protein>
<dbReference type="PRINTS" id="PR00111">
    <property type="entry name" value="ABHYDROLASE"/>
</dbReference>
<dbReference type="RefSeq" id="WP_225262369.1">
    <property type="nucleotide sequence ID" value="NZ_BMNH01000003.1"/>
</dbReference>
<dbReference type="SUPFAM" id="SSF53474">
    <property type="entry name" value="alpha/beta-Hydrolases"/>
    <property type="match status" value="1"/>
</dbReference>
<dbReference type="GO" id="GO:0016787">
    <property type="term" value="F:hydrolase activity"/>
    <property type="evidence" value="ECO:0007669"/>
    <property type="project" value="UniProtKB-KW"/>
</dbReference>
<dbReference type="EMBL" id="BMNH01000003">
    <property type="protein sequence ID" value="GGO64739.1"/>
    <property type="molecule type" value="Genomic_DNA"/>
</dbReference>
<dbReference type="InterPro" id="IPR050266">
    <property type="entry name" value="AB_hydrolase_sf"/>
</dbReference>
<keyword evidence="2" id="KW-0378">Hydrolase</keyword>
<dbReference type="InterPro" id="IPR000073">
    <property type="entry name" value="AB_hydrolase_1"/>
</dbReference>
<reference evidence="2" key="2">
    <citation type="submission" date="2020-09" db="EMBL/GenBank/DDBJ databases">
        <authorList>
            <person name="Sun Q."/>
            <person name="Zhou Y."/>
        </authorList>
    </citation>
    <scope>NUCLEOTIDE SEQUENCE</scope>
    <source>
        <strain evidence="2">CGMCC 4.7368</strain>
    </source>
</reference>
<dbReference type="Pfam" id="PF12697">
    <property type="entry name" value="Abhydrolase_6"/>
    <property type="match status" value="1"/>
</dbReference>
<keyword evidence="3" id="KW-1185">Reference proteome</keyword>
<dbReference type="PANTHER" id="PTHR43798">
    <property type="entry name" value="MONOACYLGLYCEROL LIPASE"/>
    <property type="match status" value="1"/>
</dbReference>
<dbReference type="AlphaFoldDB" id="A0A918DHP8"/>
<organism evidence="2 3">
    <name type="scientific">Nonomuraea cavernae</name>
    <dbReference type="NCBI Taxonomy" id="2045107"/>
    <lineage>
        <taxon>Bacteria</taxon>
        <taxon>Bacillati</taxon>
        <taxon>Actinomycetota</taxon>
        <taxon>Actinomycetes</taxon>
        <taxon>Streptosporangiales</taxon>
        <taxon>Streptosporangiaceae</taxon>
        <taxon>Nonomuraea</taxon>
    </lineage>
</organism>
<dbReference type="Gene3D" id="3.40.50.1820">
    <property type="entry name" value="alpha/beta hydrolase"/>
    <property type="match status" value="1"/>
</dbReference>
<evidence type="ECO:0000313" key="2">
    <source>
        <dbReference type="EMBL" id="GGO64739.1"/>
    </source>
</evidence>
<comment type="caution">
    <text evidence="2">The sequence shown here is derived from an EMBL/GenBank/DDBJ whole genome shotgun (WGS) entry which is preliminary data.</text>
</comment>
<feature type="domain" description="AB hydrolase-1" evidence="1">
    <location>
        <begin position="24"/>
        <end position="232"/>
    </location>
</feature>
<name>A0A918DHP8_9ACTN</name>